<accession>A0A2T8KXP4</accession>
<dbReference type="Gramene" id="PVH66889">
    <property type="protein sequence ID" value="PVH66889"/>
    <property type="gene ID" value="PAHAL_1G376600"/>
</dbReference>
<evidence type="ECO:0000313" key="2">
    <source>
        <dbReference type="EMBL" id="PVH66889.1"/>
    </source>
</evidence>
<sequence>MHVVSCEAGRQAGLPAPERPKRAGKAHGHDRIASGGSAAVRIATWTQAAQGIQLQRSGMLACRSRTCWDVAVVWGGGAAAAVDVTCRFRRRPASVPRRCRCCPVGTPAGSEDGKGGEEEVAVGVRDKRRRRCVHRFGCDRCDPYMQLAIANEYGARDRYDPGPYVDARQHPSLGSRVPLRSMFFRSLGPGIGSLSSSLQN</sequence>
<feature type="region of interest" description="Disordered" evidence="1">
    <location>
        <begin position="1"/>
        <end position="32"/>
    </location>
</feature>
<organism evidence="2">
    <name type="scientific">Panicum hallii</name>
    <dbReference type="NCBI Taxonomy" id="206008"/>
    <lineage>
        <taxon>Eukaryota</taxon>
        <taxon>Viridiplantae</taxon>
        <taxon>Streptophyta</taxon>
        <taxon>Embryophyta</taxon>
        <taxon>Tracheophyta</taxon>
        <taxon>Spermatophyta</taxon>
        <taxon>Magnoliopsida</taxon>
        <taxon>Liliopsida</taxon>
        <taxon>Poales</taxon>
        <taxon>Poaceae</taxon>
        <taxon>PACMAD clade</taxon>
        <taxon>Panicoideae</taxon>
        <taxon>Panicodae</taxon>
        <taxon>Paniceae</taxon>
        <taxon>Panicinae</taxon>
        <taxon>Panicum</taxon>
        <taxon>Panicum sect. Panicum</taxon>
    </lineage>
</organism>
<dbReference type="Proteomes" id="UP000243499">
    <property type="component" value="Chromosome 1"/>
</dbReference>
<dbReference type="EMBL" id="CM008046">
    <property type="protein sequence ID" value="PVH66889.1"/>
    <property type="molecule type" value="Genomic_DNA"/>
</dbReference>
<proteinExistence type="predicted"/>
<evidence type="ECO:0000256" key="1">
    <source>
        <dbReference type="SAM" id="MobiDB-lite"/>
    </source>
</evidence>
<reference evidence="2" key="1">
    <citation type="submission" date="2018-04" db="EMBL/GenBank/DDBJ databases">
        <title>WGS assembly of Panicum hallii.</title>
        <authorList>
            <person name="Lovell J."/>
            <person name="Jenkins J."/>
            <person name="Lowry D."/>
            <person name="Mamidi S."/>
            <person name="Sreedasyam A."/>
            <person name="Weng X."/>
            <person name="Barry K."/>
            <person name="Bonette J."/>
            <person name="Campitelli B."/>
            <person name="Daum C."/>
            <person name="Gordon S."/>
            <person name="Gould B."/>
            <person name="Lipzen A."/>
            <person name="Macqueen A."/>
            <person name="Palacio-Mejia J."/>
            <person name="Plott C."/>
            <person name="Shakirov E."/>
            <person name="Shu S."/>
            <person name="Yoshinaga Y."/>
            <person name="Zane M."/>
            <person name="Rokhsar D."/>
            <person name="Grimwood J."/>
            <person name="Schmutz J."/>
            <person name="Juenger T."/>
        </authorList>
    </citation>
    <scope>NUCLEOTIDE SEQUENCE [LARGE SCALE GENOMIC DNA]</scope>
    <source>
        <strain evidence="2">FIL2</strain>
    </source>
</reference>
<protein>
    <submittedName>
        <fullName evidence="2">Uncharacterized protein</fullName>
    </submittedName>
</protein>
<dbReference type="AlphaFoldDB" id="A0A2T8KXP4"/>
<gene>
    <name evidence="2" type="ORF">PAHAL_1G376600</name>
</gene>
<name>A0A2T8KXP4_9POAL</name>